<keyword evidence="3" id="KW-1185">Reference proteome</keyword>
<feature type="compositionally biased region" description="Polar residues" evidence="1">
    <location>
        <begin position="532"/>
        <end position="543"/>
    </location>
</feature>
<feature type="region of interest" description="Disordered" evidence="1">
    <location>
        <begin position="510"/>
        <end position="543"/>
    </location>
</feature>
<dbReference type="SUPFAM" id="SSF52047">
    <property type="entry name" value="RNI-like"/>
    <property type="match status" value="1"/>
</dbReference>
<comment type="caution">
    <text evidence="2">The sequence shown here is derived from an EMBL/GenBank/DDBJ whole genome shotgun (WGS) entry which is preliminary data.</text>
</comment>
<organism evidence="2 3">
    <name type="scientific">Moelleriella libera RCEF 2490</name>
    <dbReference type="NCBI Taxonomy" id="1081109"/>
    <lineage>
        <taxon>Eukaryota</taxon>
        <taxon>Fungi</taxon>
        <taxon>Dikarya</taxon>
        <taxon>Ascomycota</taxon>
        <taxon>Pezizomycotina</taxon>
        <taxon>Sordariomycetes</taxon>
        <taxon>Hypocreomycetidae</taxon>
        <taxon>Hypocreales</taxon>
        <taxon>Clavicipitaceae</taxon>
        <taxon>Moelleriella</taxon>
    </lineage>
</organism>
<evidence type="ECO:0000313" key="2">
    <source>
        <dbReference type="EMBL" id="KZZ98286.1"/>
    </source>
</evidence>
<dbReference type="Proteomes" id="UP000078544">
    <property type="component" value="Unassembled WGS sequence"/>
</dbReference>
<accession>A0A168E0A5</accession>
<evidence type="ECO:0000256" key="1">
    <source>
        <dbReference type="SAM" id="MobiDB-lite"/>
    </source>
</evidence>
<dbReference type="Gene3D" id="3.80.10.10">
    <property type="entry name" value="Ribonuclease Inhibitor"/>
    <property type="match status" value="1"/>
</dbReference>
<dbReference type="InterPro" id="IPR032675">
    <property type="entry name" value="LRR_dom_sf"/>
</dbReference>
<protein>
    <recommendedName>
        <fullName evidence="4">Leucine rich repeat domain containing protein</fullName>
    </recommendedName>
</protein>
<reference evidence="2 3" key="1">
    <citation type="journal article" date="2016" name="Genome Biol. Evol.">
        <title>Divergent and convergent evolution of fungal pathogenicity.</title>
        <authorList>
            <person name="Shang Y."/>
            <person name="Xiao G."/>
            <person name="Zheng P."/>
            <person name="Cen K."/>
            <person name="Zhan S."/>
            <person name="Wang C."/>
        </authorList>
    </citation>
    <scope>NUCLEOTIDE SEQUENCE [LARGE SCALE GENOMIC DNA]</scope>
    <source>
        <strain evidence="2 3">RCEF 2490</strain>
    </source>
</reference>
<evidence type="ECO:0000313" key="3">
    <source>
        <dbReference type="Proteomes" id="UP000078544"/>
    </source>
</evidence>
<proteinExistence type="predicted"/>
<evidence type="ECO:0008006" key="4">
    <source>
        <dbReference type="Google" id="ProtNLM"/>
    </source>
</evidence>
<gene>
    <name evidence="2" type="ORF">AAL_02804</name>
</gene>
<sequence>MRFVYSELGQVSEPTRLLARIFDVRAFAKSSYDFSVEGKEGGLSRSFQHAYGLLPRVTAMLFDGHTELDLTFLTANQRNSNLKALSIANCARQLPTTFYTAPSLQSLIYLDASNLPGSILPLMRTTYLPSLRILKLQGREIDDTSFRHLTDRFRRQLWSLDVENNNITDHVIQNLYDYCIPVSQLRTAAHKQVEGTMMFSAGGSETYGPFSIIDESDLSACFSHPERYFVDAPSYTVQPDTVVPETHRRRTDGSVQVRNDTVNAALQVLLKDDDCSHLEDYQQSAGITHLRLSKTQLSAFGVQKLLRLSGGHIEYLSCECPMALPIDGNYRKAWPPRASLRGMLGSAQWLRPAVSSNLRALRLHHSIVTNIPTLDMDGLSQVSRYFLAETVLRQRADVAWPEMFIPDLNPRLYSLTLTCVPRRSTGPLTARLIQLLKLLSIQERSIQDVTRSITTRHGPKVLKGLRYLRLEFEPDNLVDDDLSRSMELNAEELMASGEKLFSFFDDGRPSTASTKVCSPEDTHRQRPENRRQTAVTDEPSANSEKIWPDFVPHHDAWNGIPSTVQVWVGHASPDQSDVLRCYRQLVLEFGVRDGVGPATAAQIQAGAPQDCLIYHVAWTAAIMPRKMKPPTLVELSGMRDVIDALRTYRANGRAIYLQHMELARTSGCPSQLGGPHYFWTGRLEISTEKLPPRRSGRPGADYR</sequence>
<feature type="compositionally biased region" description="Basic and acidic residues" evidence="1">
    <location>
        <begin position="518"/>
        <end position="531"/>
    </location>
</feature>
<dbReference type="EMBL" id="AZGY01000005">
    <property type="protein sequence ID" value="KZZ98286.1"/>
    <property type="molecule type" value="Genomic_DNA"/>
</dbReference>
<dbReference type="AlphaFoldDB" id="A0A168E0A5"/>
<dbReference type="OrthoDB" id="5213490at2759"/>
<name>A0A168E0A5_9HYPO</name>